<evidence type="ECO:0000256" key="2">
    <source>
        <dbReference type="ARBA" id="ARBA00017553"/>
    </source>
</evidence>
<evidence type="ECO:0000256" key="1">
    <source>
        <dbReference type="ARBA" id="ARBA00006438"/>
    </source>
</evidence>
<dbReference type="PANTHER" id="PTHR15668">
    <property type="entry name" value="JM1 PROTEIN"/>
    <property type="match status" value="1"/>
</dbReference>
<dbReference type="Proteomes" id="UP000606786">
    <property type="component" value="Unassembled WGS sequence"/>
</dbReference>
<name>W8BMV2_CERCA</name>
<feature type="domain" description="CCDC22 N-terminal" evidence="5">
    <location>
        <begin position="1"/>
        <end position="109"/>
    </location>
</feature>
<evidence type="ECO:0000259" key="5">
    <source>
        <dbReference type="Pfam" id="PF21674"/>
    </source>
</evidence>
<feature type="coiled-coil region" evidence="3">
    <location>
        <begin position="528"/>
        <end position="555"/>
    </location>
</feature>
<evidence type="ECO:0000259" key="4">
    <source>
        <dbReference type="Pfam" id="PF05667"/>
    </source>
</evidence>
<dbReference type="EMBL" id="GAMC01015581">
    <property type="protein sequence ID" value="JAB90974.1"/>
    <property type="molecule type" value="mRNA"/>
</dbReference>
<dbReference type="InterPro" id="IPR048349">
    <property type="entry name" value="CCDC22_N"/>
</dbReference>
<dbReference type="EMBL" id="CAJHJT010000034">
    <property type="protein sequence ID" value="CAD7004907.1"/>
    <property type="molecule type" value="Genomic_DNA"/>
</dbReference>
<evidence type="ECO:0000256" key="3">
    <source>
        <dbReference type="SAM" id="Coils"/>
    </source>
</evidence>
<dbReference type="Pfam" id="PF21674">
    <property type="entry name" value="CCDC22_N"/>
    <property type="match status" value="1"/>
</dbReference>
<keyword evidence="3" id="KW-0175">Coiled coil</keyword>
<dbReference type="GO" id="GO:0097602">
    <property type="term" value="F:cullin family protein binding"/>
    <property type="evidence" value="ECO:0007669"/>
    <property type="project" value="TreeGrafter"/>
</dbReference>
<comment type="similarity">
    <text evidence="1">Belongs to the CCDC22 family.</text>
</comment>
<sequence length="559" mass="64416">MDEVDKIIVHSLNQIGCHIDDQCTMADFTPTLLVRTVSQCLKKIQPLSTNIPQELPEGLAMAQRFSIATTMSAIISNLNYRGDIGYQTFLYPNVVDVRKLLMFLIEKIPRDEVKTVTQVGSFSDDLDIWRKNVKETIAQQLRKPWIPQYCRNVAPARNFGFGSQITHFKPHHNLMLYAKKLPLQNDYATQHKIMNIFQQTAKQDFDLISSVLHQNSFDLYLSEVITSGRQLKISPQENYLYIAGAGESGSPTLNDLPEDINPLSKLTAELNNLKGENAELLAKRKILINNINSMKDQQNLVQKELECIRPEVKIHERASLVLDNPKENIAKLETLIQTVLERRKNLDQQWQDYRKPMLDRIETMKCEKHLSNAKNAKEFSEIIKQLEQDLYEKKVQHNQLSAELRAVGNDRAAPRNEYIHRILEFISNIRKQRNDIYKVLDDTRDLQKQLNSISAQLQRQFCYTDDLLFQTAKHDAHSKLAYKLLATLHSTCNELVDLVAKTGNVTNSSREIEVQIDREKTKNVTESLEQITADIRNFENLIHNIQTEIRGIENEISKA</sequence>
<keyword evidence="8" id="KW-1185">Reference proteome</keyword>
<evidence type="ECO:0000313" key="6">
    <source>
        <dbReference type="EMBL" id="CAD7004907.1"/>
    </source>
</evidence>
<evidence type="ECO:0000313" key="7">
    <source>
        <dbReference type="EMBL" id="JAB90974.1"/>
    </source>
</evidence>
<feature type="domain" description="CCDC22 coiled-coil" evidence="4">
    <location>
        <begin position="262"/>
        <end position="522"/>
    </location>
</feature>
<evidence type="ECO:0000313" key="8">
    <source>
        <dbReference type="Proteomes" id="UP000606786"/>
    </source>
</evidence>
<proteinExistence type="evidence at transcript level"/>
<gene>
    <name evidence="7" type="primary">CCD22</name>
    <name evidence="6" type="ORF">CCAP1982_LOCUS13291</name>
</gene>
<protein>
    <recommendedName>
        <fullName evidence="2">Coiled-coil domain-containing protein 22 homolog</fullName>
    </recommendedName>
</protein>
<dbReference type="Pfam" id="PF05667">
    <property type="entry name" value="CCDC22_CC"/>
    <property type="match status" value="1"/>
</dbReference>
<dbReference type="InterPro" id="IPR008530">
    <property type="entry name" value="CCDC22"/>
</dbReference>
<reference evidence="6" key="3">
    <citation type="submission" date="2020-11" db="EMBL/GenBank/DDBJ databases">
        <authorList>
            <person name="Whitehead M."/>
        </authorList>
    </citation>
    <scope>NUCLEOTIDE SEQUENCE</scope>
    <source>
        <strain evidence="6">EGII</strain>
    </source>
</reference>
<dbReference type="OrthoDB" id="10266736at2759"/>
<reference evidence="7" key="1">
    <citation type="submission" date="2013-07" db="EMBL/GenBank/DDBJ databases">
        <authorList>
            <person name="Geib S."/>
        </authorList>
    </citation>
    <scope>NUCLEOTIDE SEQUENCE</scope>
</reference>
<feature type="coiled-coil region" evidence="3">
    <location>
        <begin position="263"/>
        <end position="297"/>
    </location>
</feature>
<dbReference type="PANTHER" id="PTHR15668:SF4">
    <property type="entry name" value="COILED-COIL DOMAIN-CONTAINING PROTEIN 22"/>
    <property type="match status" value="1"/>
</dbReference>
<organism evidence="7">
    <name type="scientific">Ceratitis capitata</name>
    <name type="common">Mediterranean fruit fly</name>
    <name type="synonym">Tephritis capitata</name>
    <dbReference type="NCBI Taxonomy" id="7213"/>
    <lineage>
        <taxon>Eukaryota</taxon>
        <taxon>Metazoa</taxon>
        <taxon>Ecdysozoa</taxon>
        <taxon>Arthropoda</taxon>
        <taxon>Hexapoda</taxon>
        <taxon>Insecta</taxon>
        <taxon>Pterygota</taxon>
        <taxon>Neoptera</taxon>
        <taxon>Endopterygota</taxon>
        <taxon>Diptera</taxon>
        <taxon>Brachycera</taxon>
        <taxon>Muscomorpha</taxon>
        <taxon>Tephritoidea</taxon>
        <taxon>Tephritidae</taxon>
        <taxon>Ceratitis</taxon>
        <taxon>Ceratitis</taxon>
    </lineage>
</organism>
<dbReference type="AlphaFoldDB" id="W8BMV2"/>
<reference evidence="7" key="2">
    <citation type="journal article" date="2014" name="BMC Genomics">
        <title>A genomic perspective to assessing quality of mass-reared SIT flies used in Mediterranean fruit fly (Ceratitis capitata) eradication in California.</title>
        <authorList>
            <person name="Calla B."/>
            <person name="Hall B."/>
            <person name="Hou S."/>
            <person name="Geib S.M."/>
        </authorList>
    </citation>
    <scope>NUCLEOTIDE SEQUENCE</scope>
</reference>
<accession>W8BMV2</accession>
<dbReference type="InterPro" id="IPR048348">
    <property type="entry name" value="CCDC22_CC"/>
</dbReference>
<dbReference type="GO" id="GO:2000060">
    <property type="term" value="P:positive regulation of ubiquitin-dependent protein catabolic process"/>
    <property type="evidence" value="ECO:0007669"/>
    <property type="project" value="TreeGrafter"/>
</dbReference>